<name>A0A813DM25_POLGL</name>
<evidence type="ECO:0000313" key="2">
    <source>
        <dbReference type="Proteomes" id="UP000654075"/>
    </source>
</evidence>
<comment type="caution">
    <text evidence="1">The sequence shown here is derived from an EMBL/GenBank/DDBJ whole genome shotgun (WGS) entry which is preliminary data.</text>
</comment>
<accession>A0A813DM25</accession>
<evidence type="ECO:0000313" key="1">
    <source>
        <dbReference type="EMBL" id="CAE8587307.1"/>
    </source>
</evidence>
<proteinExistence type="predicted"/>
<dbReference type="AlphaFoldDB" id="A0A813DM25"/>
<dbReference type="EMBL" id="CAJNNV010002506">
    <property type="protein sequence ID" value="CAE8587307.1"/>
    <property type="molecule type" value="Genomic_DNA"/>
</dbReference>
<reference evidence="1" key="1">
    <citation type="submission" date="2021-02" db="EMBL/GenBank/DDBJ databases">
        <authorList>
            <person name="Dougan E. K."/>
            <person name="Rhodes N."/>
            <person name="Thang M."/>
            <person name="Chan C."/>
        </authorList>
    </citation>
    <scope>NUCLEOTIDE SEQUENCE</scope>
</reference>
<keyword evidence="2" id="KW-1185">Reference proteome</keyword>
<dbReference type="Proteomes" id="UP000654075">
    <property type="component" value="Unassembled WGS sequence"/>
</dbReference>
<sequence length="244" mass="27036">MGQIIAGWTVTAVIASAGGDPITFNKRGEKIKFWLPLGTSASDNDDLYPLLETPDIIIWASVFQGPGVDYQWFDRFVLTSPTAQKFGEVAIKRNASTVPGGFQQMDVWLSGSEQRMQLLKTVPKAGSSTFFGWEGTSVRMEIGSRRHTPRLGGSDIMEYIAVETETISFTIQASHAGTEFPEDVEKQLKYSHLDWVALDMRREESYTGILPELWGTQPMTEKVAAMLTPPSQKAGFQVCGEECE</sequence>
<gene>
    <name evidence="1" type="ORF">PGLA1383_LOCUS6148</name>
</gene>
<dbReference type="OrthoDB" id="441061at2759"/>
<organism evidence="1 2">
    <name type="scientific">Polarella glacialis</name>
    <name type="common">Dinoflagellate</name>
    <dbReference type="NCBI Taxonomy" id="89957"/>
    <lineage>
        <taxon>Eukaryota</taxon>
        <taxon>Sar</taxon>
        <taxon>Alveolata</taxon>
        <taxon>Dinophyceae</taxon>
        <taxon>Suessiales</taxon>
        <taxon>Suessiaceae</taxon>
        <taxon>Polarella</taxon>
    </lineage>
</organism>
<protein>
    <submittedName>
        <fullName evidence="1">Uncharacterized protein</fullName>
    </submittedName>
</protein>